<reference evidence="6" key="1">
    <citation type="submission" date="2016-07" db="EMBL/GenBank/DDBJ databases">
        <authorList>
            <person name="Florea S."/>
            <person name="Webb J.S."/>
            <person name="Jaromczyk J."/>
            <person name="Schardl C.L."/>
        </authorList>
    </citation>
    <scope>NUCLEOTIDE SEQUENCE [LARGE SCALE GENOMIC DNA]</scope>
    <source>
        <strain evidence="6">KCTC 42131</strain>
    </source>
</reference>
<dbReference type="CDD" id="cd00038">
    <property type="entry name" value="CAP_ED"/>
    <property type="match status" value="1"/>
</dbReference>
<evidence type="ECO:0000256" key="3">
    <source>
        <dbReference type="ARBA" id="ARBA00023163"/>
    </source>
</evidence>
<dbReference type="Pfam" id="PF00027">
    <property type="entry name" value="cNMP_binding"/>
    <property type="match status" value="1"/>
</dbReference>
<keyword evidence="2" id="KW-0238">DNA-binding</keyword>
<dbReference type="STRING" id="1524254.PHACT_14150"/>
<evidence type="ECO:0000256" key="2">
    <source>
        <dbReference type="ARBA" id="ARBA00023125"/>
    </source>
</evidence>
<dbReference type="GO" id="GO:0003677">
    <property type="term" value="F:DNA binding"/>
    <property type="evidence" value="ECO:0007669"/>
    <property type="project" value="UniProtKB-KW"/>
</dbReference>
<dbReference type="SUPFAM" id="SSF51206">
    <property type="entry name" value="cAMP-binding domain-like"/>
    <property type="match status" value="1"/>
</dbReference>
<sequence>MENISKSCIVGRFKTLTKLDESEINLLNALEDDPREYSQDAILASIGSPANRFFTLKTGWACATRTLANGQRQILDIFLPGQIMGLREMSFEHNLSEFTALTDIIACPFPRQKLSDIFEQSPKLTDLFFMTMAQEQSMLIERVVNIGRRSAAERLAHLMVELKVRLNQTSDEFALPLNQTVIGDTLSMTSVHVSRTFKLLAEKELIYRTNGSVKIKDLDALIDFAGFDRSYLEGHCHWIKQIDQSAATL</sequence>
<dbReference type="Gene3D" id="2.60.120.10">
    <property type="entry name" value="Jelly Rolls"/>
    <property type="match status" value="1"/>
</dbReference>
<name>A0A1E8CHD0_9GAMM</name>
<keyword evidence="1" id="KW-0805">Transcription regulation</keyword>
<organism evidence="5 6">
    <name type="scientific">Pseudohongiella acticola</name>
    <dbReference type="NCBI Taxonomy" id="1524254"/>
    <lineage>
        <taxon>Bacteria</taxon>
        <taxon>Pseudomonadati</taxon>
        <taxon>Pseudomonadota</taxon>
        <taxon>Gammaproteobacteria</taxon>
        <taxon>Pseudomonadales</taxon>
        <taxon>Pseudohongiellaceae</taxon>
        <taxon>Pseudohongiella</taxon>
    </lineage>
</organism>
<dbReference type="SMART" id="SM00419">
    <property type="entry name" value="HTH_CRP"/>
    <property type="match status" value="1"/>
</dbReference>
<dbReference type="InterPro" id="IPR000595">
    <property type="entry name" value="cNMP-bd_dom"/>
</dbReference>
<keyword evidence="3" id="KW-0804">Transcription</keyword>
<dbReference type="Gene3D" id="1.10.10.10">
    <property type="entry name" value="Winged helix-like DNA-binding domain superfamily/Winged helix DNA-binding domain"/>
    <property type="match status" value="1"/>
</dbReference>
<dbReference type="SUPFAM" id="SSF46785">
    <property type="entry name" value="Winged helix' DNA-binding domain"/>
    <property type="match status" value="1"/>
</dbReference>
<dbReference type="RefSeq" id="WP_070118907.1">
    <property type="nucleotide sequence ID" value="NZ_MASR01000002.1"/>
</dbReference>
<keyword evidence="6" id="KW-1185">Reference proteome</keyword>
<accession>A0A1E8CHD0</accession>
<dbReference type="InterPro" id="IPR036388">
    <property type="entry name" value="WH-like_DNA-bd_sf"/>
</dbReference>
<dbReference type="InterPro" id="IPR018490">
    <property type="entry name" value="cNMP-bd_dom_sf"/>
</dbReference>
<evidence type="ECO:0000259" key="4">
    <source>
        <dbReference type="PROSITE" id="PS51063"/>
    </source>
</evidence>
<feature type="domain" description="HTH crp-type" evidence="4">
    <location>
        <begin position="149"/>
        <end position="219"/>
    </location>
</feature>
<evidence type="ECO:0000313" key="6">
    <source>
        <dbReference type="Proteomes" id="UP000175669"/>
    </source>
</evidence>
<dbReference type="EMBL" id="MASR01000002">
    <property type="protein sequence ID" value="OFE11657.1"/>
    <property type="molecule type" value="Genomic_DNA"/>
</dbReference>
<evidence type="ECO:0000313" key="5">
    <source>
        <dbReference type="EMBL" id="OFE11657.1"/>
    </source>
</evidence>
<dbReference type="PROSITE" id="PS51063">
    <property type="entry name" value="HTH_CRP_2"/>
    <property type="match status" value="1"/>
</dbReference>
<dbReference type="OrthoDB" id="9126850at2"/>
<dbReference type="InterPro" id="IPR036390">
    <property type="entry name" value="WH_DNA-bd_sf"/>
</dbReference>
<comment type="caution">
    <text evidence="5">The sequence shown here is derived from an EMBL/GenBank/DDBJ whole genome shotgun (WGS) entry which is preliminary data.</text>
</comment>
<proteinExistence type="predicted"/>
<gene>
    <name evidence="5" type="ORF">PHACT_14150</name>
</gene>
<dbReference type="AlphaFoldDB" id="A0A1E8CHD0"/>
<evidence type="ECO:0000256" key="1">
    <source>
        <dbReference type="ARBA" id="ARBA00023015"/>
    </source>
</evidence>
<protein>
    <submittedName>
        <fullName evidence="5">Cyclic nucleotide-binding protein</fullName>
    </submittedName>
</protein>
<dbReference type="InterPro" id="IPR014710">
    <property type="entry name" value="RmlC-like_jellyroll"/>
</dbReference>
<dbReference type="InterPro" id="IPR012318">
    <property type="entry name" value="HTH_CRP"/>
</dbReference>
<dbReference type="Proteomes" id="UP000175669">
    <property type="component" value="Unassembled WGS sequence"/>
</dbReference>
<dbReference type="GO" id="GO:0006355">
    <property type="term" value="P:regulation of DNA-templated transcription"/>
    <property type="evidence" value="ECO:0007669"/>
    <property type="project" value="InterPro"/>
</dbReference>
<dbReference type="Pfam" id="PF13545">
    <property type="entry name" value="HTH_Crp_2"/>
    <property type="match status" value="1"/>
</dbReference>